<dbReference type="SUPFAM" id="SSF55347">
    <property type="entry name" value="Glyceraldehyde-3-phosphate dehydrogenase-like, C-terminal domain"/>
    <property type="match status" value="1"/>
</dbReference>
<comment type="similarity">
    <text evidence="1">Belongs to the Gfo/Idh/MocA family.</text>
</comment>
<dbReference type="Proteomes" id="UP000054279">
    <property type="component" value="Unassembled WGS sequence"/>
</dbReference>
<evidence type="ECO:0008006" key="6">
    <source>
        <dbReference type="Google" id="ProtNLM"/>
    </source>
</evidence>
<feature type="domain" description="Gfo/Idh/MocA-like oxidoreductase N-terminal" evidence="2">
    <location>
        <begin position="9"/>
        <end position="109"/>
    </location>
</feature>
<dbReference type="GO" id="GO:0006740">
    <property type="term" value="P:NADPH regeneration"/>
    <property type="evidence" value="ECO:0007669"/>
    <property type="project" value="TreeGrafter"/>
</dbReference>
<dbReference type="InterPro" id="IPR000683">
    <property type="entry name" value="Gfo/Idh/MocA-like_OxRdtase_N"/>
</dbReference>
<feature type="domain" description="GFO/IDH/MocA-like oxidoreductase" evidence="3">
    <location>
        <begin position="133"/>
        <end position="261"/>
    </location>
</feature>
<dbReference type="GO" id="GO:0000166">
    <property type="term" value="F:nucleotide binding"/>
    <property type="evidence" value="ECO:0007669"/>
    <property type="project" value="InterPro"/>
</dbReference>
<dbReference type="PANTHER" id="PTHR42840">
    <property type="entry name" value="NAD(P)-BINDING ROSSMANN-FOLD SUPERFAMILY PROTEIN-RELATED"/>
    <property type="match status" value="1"/>
</dbReference>
<protein>
    <recommendedName>
        <fullName evidence="6">Gfo/Idh/MocA-like oxidoreductase N-terminal domain-containing protein</fullName>
    </recommendedName>
</protein>
<dbReference type="Gene3D" id="3.40.50.720">
    <property type="entry name" value="NAD(P)-binding Rossmann-like Domain"/>
    <property type="match status" value="1"/>
</dbReference>
<dbReference type="AlphaFoldDB" id="A0A0C9UHZ7"/>
<dbReference type="EMBL" id="KN837303">
    <property type="protein sequence ID" value="KIJ28562.1"/>
    <property type="molecule type" value="Genomic_DNA"/>
</dbReference>
<dbReference type="InterPro" id="IPR055170">
    <property type="entry name" value="GFO_IDH_MocA-like_dom"/>
</dbReference>
<keyword evidence="5" id="KW-1185">Reference proteome</keyword>
<evidence type="ECO:0000259" key="3">
    <source>
        <dbReference type="Pfam" id="PF22725"/>
    </source>
</evidence>
<organism evidence="4 5">
    <name type="scientific">Sphaerobolus stellatus (strain SS14)</name>
    <dbReference type="NCBI Taxonomy" id="990650"/>
    <lineage>
        <taxon>Eukaryota</taxon>
        <taxon>Fungi</taxon>
        <taxon>Dikarya</taxon>
        <taxon>Basidiomycota</taxon>
        <taxon>Agaricomycotina</taxon>
        <taxon>Agaricomycetes</taxon>
        <taxon>Phallomycetidae</taxon>
        <taxon>Geastrales</taxon>
        <taxon>Sphaerobolaceae</taxon>
        <taxon>Sphaerobolus</taxon>
    </lineage>
</organism>
<dbReference type="GO" id="GO:0005737">
    <property type="term" value="C:cytoplasm"/>
    <property type="evidence" value="ECO:0007669"/>
    <property type="project" value="TreeGrafter"/>
</dbReference>
<proteinExistence type="inferred from homology"/>
<dbReference type="OrthoDB" id="64915at2759"/>
<dbReference type="Gene3D" id="3.30.360.10">
    <property type="entry name" value="Dihydrodipicolinate Reductase, domain 2"/>
    <property type="match status" value="1"/>
</dbReference>
<feature type="non-terminal residue" evidence="4">
    <location>
        <position position="1"/>
    </location>
</feature>
<evidence type="ECO:0000259" key="2">
    <source>
        <dbReference type="Pfam" id="PF01408"/>
    </source>
</evidence>
<name>A0A0C9UHZ7_SPHS4</name>
<dbReference type="HOGENOM" id="CLU_023194_3_1_1"/>
<evidence type="ECO:0000313" key="4">
    <source>
        <dbReference type="EMBL" id="KIJ28562.1"/>
    </source>
</evidence>
<sequence>AHLPALVQLQASSNLALKAVYSHSRKSAVAFAEVAAEKLGAPLDVYHDQGGEGDLKALLAREDIDAVIIALPITVQPDVIRQCLAAGKHVLSEKPVAPSVKEGEELIAEYEGSYKGKGIKWRVAENWEAEPAFRFVRKLIEENKIGKVAWWTLNDVGDVDKDGKWYKTPWRTVPDYQGGFLLDGGVHSAAVLRTALPSHPIALSGYVSLVQPYLAPTDTLTVVAQSSDGSHGTFELSKAAPTPSRKAASPNFKVTGTEGWIDLSLKWGEGGAKFEVTLWKRVEKAGEKGVYEEVKEEWAIKGEGVDKEVEWWIEELRGIEGEGKGLGEPREALRDVKFIEAGLNSKGERITL</sequence>
<dbReference type="PANTHER" id="PTHR42840:SF5">
    <property type="entry name" value="NAD(P)-BINDING ROSSMANN-FOLD SUPERFAMILY PROTEIN"/>
    <property type="match status" value="1"/>
</dbReference>
<dbReference type="SUPFAM" id="SSF51735">
    <property type="entry name" value="NAD(P)-binding Rossmann-fold domains"/>
    <property type="match status" value="1"/>
</dbReference>
<evidence type="ECO:0000256" key="1">
    <source>
        <dbReference type="ARBA" id="ARBA00010928"/>
    </source>
</evidence>
<dbReference type="InterPro" id="IPR036291">
    <property type="entry name" value="NAD(P)-bd_dom_sf"/>
</dbReference>
<reference evidence="4 5" key="1">
    <citation type="submission" date="2014-06" db="EMBL/GenBank/DDBJ databases">
        <title>Evolutionary Origins and Diversification of the Mycorrhizal Mutualists.</title>
        <authorList>
            <consortium name="DOE Joint Genome Institute"/>
            <consortium name="Mycorrhizal Genomics Consortium"/>
            <person name="Kohler A."/>
            <person name="Kuo A."/>
            <person name="Nagy L.G."/>
            <person name="Floudas D."/>
            <person name="Copeland A."/>
            <person name="Barry K.W."/>
            <person name="Cichocki N."/>
            <person name="Veneault-Fourrey C."/>
            <person name="LaButti K."/>
            <person name="Lindquist E.A."/>
            <person name="Lipzen A."/>
            <person name="Lundell T."/>
            <person name="Morin E."/>
            <person name="Murat C."/>
            <person name="Riley R."/>
            <person name="Ohm R."/>
            <person name="Sun H."/>
            <person name="Tunlid A."/>
            <person name="Henrissat B."/>
            <person name="Grigoriev I.V."/>
            <person name="Hibbett D.S."/>
            <person name="Martin F."/>
        </authorList>
    </citation>
    <scope>NUCLEOTIDE SEQUENCE [LARGE SCALE GENOMIC DNA]</scope>
    <source>
        <strain evidence="4 5">SS14</strain>
    </source>
</reference>
<evidence type="ECO:0000313" key="5">
    <source>
        <dbReference type="Proteomes" id="UP000054279"/>
    </source>
</evidence>
<accession>A0A0C9UHZ7</accession>
<dbReference type="Pfam" id="PF22725">
    <property type="entry name" value="GFO_IDH_MocA_C3"/>
    <property type="match status" value="1"/>
</dbReference>
<gene>
    <name evidence="4" type="ORF">M422DRAFT_189558</name>
</gene>
<dbReference type="GO" id="GO:0016491">
    <property type="term" value="F:oxidoreductase activity"/>
    <property type="evidence" value="ECO:0007669"/>
    <property type="project" value="TreeGrafter"/>
</dbReference>
<dbReference type="Pfam" id="PF01408">
    <property type="entry name" value="GFO_IDH_MocA"/>
    <property type="match status" value="1"/>
</dbReference>